<comment type="caution">
    <text evidence="1">The sequence shown here is derived from an EMBL/GenBank/DDBJ whole genome shotgun (WGS) entry which is preliminary data.</text>
</comment>
<dbReference type="Proteomes" id="UP000248214">
    <property type="component" value="Unassembled WGS sequence"/>
</dbReference>
<organism evidence="1 2">
    <name type="scientific">Salipaludibacillus keqinensis</name>
    <dbReference type="NCBI Taxonomy" id="2045207"/>
    <lineage>
        <taxon>Bacteria</taxon>
        <taxon>Bacillati</taxon>
        <taxon>Bacillota</taxon>
        <taxon>Bacilli</taxon>
        <taxon>Bacillales</taxon>
        <taxon>Bacillaceae</taxon>
    </lineage>
</organism>
<sequence>MLNNVIQIFKSEAGARSMSNSHNHLNQLHLLVESHLDQVGFFCEEWTFQPHIKLTFRDWLKEAMVGVEEVVSENNSNMNKWQLLFGLLIFQQVRKQLIHLGFYSFRKQEVENLLLSFMQTFSSDTFKSIENDEELSSILKRSEQDFPLLKQRERLECTTTDQMTWLKQWLTRPHFSKYVQYYTALSVPNQQLQLKKEVINQLFPLQNHTPTRRTFFQIIDYHLDYDEGIRAWLYFPQDPLLFTREEQSLFKKICEHRVDLAVPLYMQWIERLIEKKSSAHYKKAHIYLKELQKMSERTNDQNRFEQYLAMIRKKYRKYSAFYEGLKQVEA</sequence>
<reference evidence="1 2" key="1">
    <citation type="submission" date="2017-10" db="EMBL/GenBank/DDBJ databases">
        <title>Bacillus sp. nov., a halophilic bacterium isolated from a Keqin Lake.</title>
        <authorList>
            <person name="Wang H."/>
        </authorList>
    </citation>
    <scope>NUCLEOTIDE SEQUENCE [LARGE SCALE GENOMIC DNA]</scope>
    <source>
        <strain evidence="1 2">KQ-12</strain>
    </source>
</reference>
<name>A0A323TDP6_9BACI</name>
<evidence type="ECO:0000313" key="1">
    <source>
        <dbReference type="EMBL" id="PYZ93552.1"/>
    </source>
</evidence>
<dbReference type="EMBL" id="PDOD01000002">
    <property type="protein sequence ID" value="PYZ93552.1"/>
    <property type="molecule type" value="Genomic_DNA"/>
</dbReference>
<proteinExistence type="predicted"/>
<evidence type="ECO:0000313" key="2">
    <source>
        <dbReference type="Proteomes" id="UP000248214"/>
    </source>
</evidence>
<dbReference type="AlphaFoldDB" id="A0A323TDP6"/>
<gene>
    <name evidence="1" type="ORF">CR194_10320</name>
</gene>
<accession>A0A323TDP6</accession>
<protein>
    <submittedName>
        <fullName evidence="1">Uncharacterized protein</fullName>
    </submittedName>
</protein>
<keyword evidence="2" id="KW-1185">Reference proteome</keyword>